<keyword evidence="3 6" id="KW-0479">Metal-binding</keyword>
<dbReference type="GO" id="GO:0046872">
    <property type="term" value="F:metal ion binding"/>
    <property type="evidence" value="ECO:0007669"/>
    <property type="project" value="UniProtKB-KW"/>
</dbReference>
<dbReference type="EMBL" id="KL197711">
    <property type="protein sequence ID" value="KDQ62253.1"/>
    <property type="molecule type" value="Genomic_DNA"/>
</dbReference>
<comment type="similarity">
    <text evidence="2 6">Belongs to the terpene synthase family.</text>
</comment>
<evidence type="ECO:0000256" key="3">
    <source>
        <dbReference type="ARBA" id="ARBA00022723"/>
    </source>
</evidence>
<dbReference type="SFLD" id="SFLDG01020">
    <property type="entry name" value="Terpene_Cyclase_Like_2"/>
    <property type="match status" value="1"/>
</dbReference>
<name>A0A067Q5C0_9AGAM</name>
<dbReference type="AlphaFoldDB" id="A0A067Q5C0"/>
<gene>
    <name evidence="7" type="ORF">JAAARDRAFT_453389</name>
</gene>
<accession>A0A067Q5C0</accession>
<keyword evidence="8" id="KW-1185">Reference proteome</keyword>
<evidence type="ECO:0000313" key="8">
    <source>
        <dbReference type="Proteomes" id="UP000027265"/>
    </source>
</evidence>
<dbReference type="InParanoid" id="A0A067Q5C0"/>
<dbReference type="Proteomes" id="UP000027265">
    <property type="component" value="Unassembled WGS sequence"/>
</dbReference>
<evidence type="ECO:0000313" key="7">
    <source>
        <dbReference type="EMBL" id="KDQ62253.1"/>
    </source>
</evidence>
<comment type="cofactor">
    <cofactor evidence="1 6">
        <name>Mg(2+)</name>
        <dbReference type="ChEBI" id="CHEBI:18420"/>
    </cofactor>
</comment>
<dbReference type="EC" id="4.2.3.-" evidence="6"/>
<sequence length="351" mass="40795">MPNQIQMLYIPDTMANWPWPRKTNSFHEQVAQESNVWIHGFKAFTERSQQAMDKCDFCLLAALTYVEANRDHFRIACDLTNFFFVIDEYTDVESAPVVHQMIDIVIDALNNPHKPRPQGEVVLGEMARQFWSLAIKTATPTSRKHFLRSFTDYLNSIAEQAADRDNNYIRTIEEYLVFRRENIGARPSFAAGELHLNLPDHVFDHPVLKELQYYSADLIILDNDIASYNKEQATGDDLHNILTIAMHQFQTDYDGAIAWVSQYHQDVQTKFLQKLKMVPSFGPEIDEKLWEFINHVANCPRGNYSWNFESGRYFGKKGMEIMESRYVALLPKLEHDRSLKREQVVVPLIDA</sequence>
<protein>
    <recommendedName>
        <fullName evidence="6">Terpene synthase</fullName>
        <ecNumber evidence="6">4.2.3.-</ecNumber>
    </recommendedName>
</protein>
<keyword evidence="5 6" id="KW-0456">Lyase</keyword>
<evidence type="ECO:0000256" key="2">
    <source>
        <dbReference type="ARBA" id="ARBA00006333"/>
    </source>
</evidence>
<dbReference type="InterPro" id="IPR034686">
    <property type="entry name" value="Terpene_cyclase-like_2"/>
</dbReference>
<dbReference type="Pfam" id="PF19086">
    <property type="entry name" value="Terpene_syn_C_2"/>
    <property type="match status" value="1"/>
</dbReference>
<evidence type="ECO:0000256" key="6">
    <source>
        <dbReference type="RuleBase" id="RU366034"/>
    </source>
</evidence>
<reference evidence="8" key="1">
    <citation type="journal article" date="2014" name="Proc. Natl. Acad. Sci. U.S.A.">
        <title>Extensive sampling of basidiomycete genomes demonstrates inadequacy of the white-rot/brown-rot paradigm for wood decay fungi.</title>
        <authorList>
            <person name="Riley R."/>
            <person name="Salamov A.A."/>
            <person name="Brown D.W."/>
            <person name="Nagy L.G."/>
            <person name="Floudas D."/>
            <person name="Held B.W."/>
            <person name="Levasseur A."/>
            <person name="Lombard V."/>
            <person name="Morin E."/>
            <person name="Otillar R."/>
            <person name="Lindquist E.A."/>
            <person name="Sun H."/>
            <person name="LaButti K.M."/>
            <person name="Schmutz J."/>
            <person name="Jabbour D."/>
            <person name="Luo H."/>
            <person name="Baker S.E."/>
            <person name="Pisabarro A.G."/>
            <person name="Walton J.D."/>
            <person name="Blanchette R.A."/>
            <person name="Henrissat B."/>
            <person name="Martin F."/>
            <person name="Cullen D."/>
            <person name="Hibbett D.S."/>
            <person name="Grigoriev I.V."/>
        </authorList>
    </citation>
    <scope>NUCLEOTIDE SEQUENCE [LARGE SCALE GENOMIC DNA]</scope>
    <source>
        <strain evidence="8">MUCL 33604</strain>
    </source>
</reference>
<dbReference type="HOGENOM" id="CLU_042538_5_0_1"/>
<organism evidence="7 8">
    <name type="scientific">Jaapia argillacea MUCL 33604</name>
    <dbReference type="NCBI Taxonomy" id="933084"/>
    <lineage>
        <taxon>Eukaryota</taxon>
        <taxon>Fungi</taxon>
        <taxon>Dikarya</taxon>
        <taxon>Basidiomycota</taxon>
        <taxon>Agaricomycotina</taxon>
        <taxon>Agaricomycetes</taxon>
        <taxon>Agaricomycetidae</taxon>
        <taxon>Jaapiales</taxon>
        <taxon>Jaapiaceae</taxon>
        <taxon>Jaapia</taxon>
    </lineage>
</organism>
<dbReference type="InterPro" id="IPR008949">
    <property type="entry name" value="Isoprenoid_synthase_dom_sf"/>
</dbReference>
<dbReference type="PANTHER" id="PTHR35201">
    <property type="entry name" value="TERPENE SYNTHASE"/>
    <property type="match status" value="1"/>
</dbReference>
<evidence type="ECO:0000256" key="5">
    <source>
        <dbReference type="ARBA" id="ARBA00023239"/>
    </source>
</evidence>
<keyword evidence="4 6" id="KW-0460">Magnesium</keyword>
<dbReference type="Gene3D" id="1.10.600.10">
    <property type="entry name" value="Farnesyl Diphosphate Synthase"/>
    <property type="match status" value="1"/>
</dbReference>
<dbReference type="SUPFAM" id="SSF48576">
    <property type="entry name" value="Terpenoid synthases"/>
    <property type="match status" value="1"/>
</dbReference>
<evidence type="ECO:0000256" key="4">
    <source>
        <dbReference type="ARBA" id="ARBA00022842"/>
    </source>
</evidence>
<dbReference type="OrthoDB" id="6486656at2759"/>
<evidence type="ECO:0000256" key="1">
    <source>
        <dbReference type="ARBA" id="ARBA00001946"/>
    </source>
</evidence>
<dbReference type="PANTHER" id="PTHR35201:SF4">
    <property type="entry name" value="BETA-PINACENE SYNTHASE-RELATED"/>
    <property type="match status" value="1"/>
</dbReference>
<dbReference type="SFLD" id="SFLDS00005">
    <property type="entry name" value="Isoprenoid_Synthase_Type_I"/>
    <property type="match status" value="1"/>
</dbReference>
<dbReference type="GO" id="GO:0008299">
    <property type="term" value="P:isoprenoid biosynthetic process"/>
    <property type="evidence" value="ECO:0007669"/>
    <property type="project" value="UniProtKB-ARBA"/>
</dbReference>
<dbReference type="GO" id="GO:0010333">
    <property type="term" value="F:terpene synthase activity"/>
    <property type="evidence" value="ECO:0007669"/>
    <property type="project" value="InterPro"/>
</dbReference>
<proteinExistence type="inferred from homology"/>